<comment type="caution">
    <text evidence="1">The sequence shown here is derived from an EMBL/GenBank/DDBJ whole genome shotgun (WGS) entry which is preliminary data.</text>
</comment>
<dbReference type="Proteomes" id="UP000005824">
    <property type="component" value="Unassembled WGS sequence"/>
</dbReference>
<sequence>MQPKFENLKGQLEDRAKAFQEALHQAKPDVALTEDKLRAMLTQENEMKLLQVHLMLTLRSKLTPEQVDKARQLRAQMPQQAAANDPREGLPERLQKKFQQLKAAVEEKAAGGAPPDGIVKQVGAIQQLVQQGKPLEAERQLDQLISELRDGKKKP</sequence>
<dbReference type="InParanoid" id="B4CVE7"/>
<organism evidence="1 2">
    <name type="scientific">Chthoniobacter flavus Ellin428</name>
    <dbReference type="NCBI Taxonomy" id="497964"/>
    <lineage>
        <taxon>Bacteria</taxon>
        <taxon>Pseudomonadati</taxon>
        <taxon>Verrucomicrobiota</taxon>
        <taxon>Spartobacteria</taxon>
        <taxon>Chthoniobacterales</taxon>
        <taxon>Chthoniobacteraceae</taxon>
        <taxon>Chthoniobacter</taxon>
    </lineage>
</organism>
<evidence type="ECO:0000313" key="2">
    <source>
        <dbReference type="Proteomes" id="UP000005824"/>
    </source>
</evidence>
<proteinExistence type="predicted"/>
<dbReference type="AlphaFoldDB" id="B4CVE7"/>
<dbReference type="RefSeq" id="WP_006977961.1">
    <property type="nucleotide sequence ID" value="NZ_ABVL01000002.1"/>
</dbReference>
<reference evidence="1 2" key="1">
    <citation type="journal article" date="2011" name="J. Bacteriol.">
        <title>Genome sequence of Chthoniobacter flavus Ellin428, an aerobic heterotrophic soil bacterium.</title>
        <authorList>
            <person name="Kant R."/>
            <person name="van Passel M.W."/>
            <person name="Palva A."/>
            <person name="Lucas S."/>
            <person name="Lapidus A."/>
            <person name="Glavina Del Rio T."/>
            <person name="Dalin E."/>
            <person name="Tice H."/>
            <person name="Bruce D."/>
            <person name="Goodwin L."/>
            <person name="Pitluck S."/>
            <person name="Larimer F.W."/>
            <person name="Land M.L."/>
            <person name="Hauser L."/>
            <person name="Sangwan P."/>
            <person name="de Vos W.M."/>
            <person name="Janssen P.H."/>
            <person name="Smidt H."/>
        </authorList>
    </citation>
    <scope>NUCLEOTIDE SEQUENCE [LARGE SCALE GENOMIC DNA]</scope>
    <source>
        <strain evidence="1 2">Ellin428</strain>
    </source>
</reference>
<accession>B4CVE7</accession>
<keyword evidence="2" id="KW-1185">Reference proteome</keyword>
<dbReference type="STRING" id="497964.CfE428DRAFT_0634"/>
<protein>
    <submittedName>
        <fullName evidence="1">Uncharacterized protein</fullName>
    </submittedName>
</protein>
<evidence type="ECO:0000313" key="1">
    <source>
        <dbReference type="EMBL" id="EDY21389.1"/>
    </source>
</evidence>
<gene>
    <name evidence="1" type="ORF">CfE428DRAFT_0634</name>
</gene>
<name>B4CVE7_9BACT</name>
<dbReference type="EMBL" id="ABVL01000002">
    <property type="protein sequence ID" value="EDY21389.1"/>
    <property type="molecule type" value="Genomic_DNA"/>
</dbReference>